<dbReference type="Proteomes" id="UP000318053">
    <property type="component" value="Unassembled WGS sequence"/>
</dbReference>
<keyword evidence="3 8" id="KW-0813">Transport</keyword>
<dbReference type="InterPro" id="IPR036421">
    <property type="entry name" value="Fe_dep_repressor_sf"/>
</dbReference>
<evidence type="ECO:0000256" key="4">
    <source>
        <dbReference type="ARBA" id="ARBA00022475"/>
    </source>
</evidence>
<organism evidence="12 13">
    <name type="scientific">Allorhodopirellula solitaria</name>
    <dbReference type="NCBI Taxonomy" id="2527987"/>
    <lineage>
        <taxon>Bacteria</taxon>
        <taxon>Pseudomonadati</taxon>
        <taxon>Planctomycetota</taxon>
        <taxon>Planctomycetia</taxon>
        <taxon>Pirellulales</taxon>
        <taxon>Pirellulaceae</taxon>
        <taxon>Allorhodopirellula</taxon>
    </lineage>
</organism>
<reference evidence="12 13" key="1">
    <citation type="submission" date="2019-02" db="EMBL/GenBank/DDBJ databases">
        <title>Deep-cultivation of Planctomycetes and their phenomic and genomic characterization uncovers novel biology.</title>
        <authorList>
            <person name="Wiegand S."/>
            <person name="Jogler M."/>
            <person name="Boedeker C."/>
            <person name="Pinto D."/>
            <person name="Vollmers J."/>
            <person name="Rivas-Marin E."/>
            <person name="Kohn T."/>
            <person name="Peeters S.H."/>
            <person name="Heuer A."/>
            <person name="Rast P."/>
            <person name="Oberbeckmann S."/>
            <person name="Bunk B."/>
            <person name="Jeske O."/>
            <person name="Meyerdierks A."/>
            <person name="Storesund J.E."/>
            <person name="Kallscheuer N."/>
            <person name="Luecker S."/>
            <person name="Lage O.M."/>
            <person name="Pohl T."/>
            <person name="Merkel B.J."/>
            <person name="Hornburger P."/>
            <person name="Mueller R.-W."/>
            <person name="Bruemmer F."/>
            <person name="Labrenz M."/>
            <person name="Spormann A.M."/>
            <person name="Op Den Camp H."/>
            <person name="Overmann J."/>
            <person name="Amann R."/>
            <person name="Jetten M.S.M."/>
            <person name="Mascher T."/>
            <person name="Medema M.H."/>
            <person name="Devos D.P."/>
            <person name="Kaster A.-K."/>
            <person name="Ovreas L."/>
            <person name="Rohde M."/>
            <person name="Galperin M.Y."/>
            <person name="Jogler C."/>
        </authorList>
    </citation>
    <scope>NUCLEOTIDE SEQUENCE [LARGE SCALE GENOMIC DNA]</scope>
    <source>
        <strain evidence="12 13">CA85</strain>
    </source>
</reference>
<dbReference type="AlphaFoldDB" id="A0A5C5YEE5"/>
<dbReference type="OrthoDB" id="9788905at2"/>
<feature type="transmembrane region" description="Helical" evidence="10">
    <location>
        <begin position="267"/>
        <end position="286"/>
    </location>
</feature>
<comment type="subcellular location">
    <subcellularLocation>
        <location evidence="1 8">Cell membrane</location>
        <topology evidence="1 8">Multi-pass membrane protein</topology>
    </subcellularLocation>
</comment>
<evidence type="ECO:0000256" key="8">
    <source>
        <dbReference type="RuleBase" id="RU003943"/>
    </source>
</evidence>
<dbReference type="SUPFAM" id="SSF47979">
    <property type="entry name" value="Iron-dependent repressor protein, dimerization domain"/>
    <property type="match status" value="1"/>
</dbReference>
<dbReference type="InterPro" id="IPR001367">
    <property type="entry name" value="Fe_dep_repressor"/>
</dbReference>
<dbReference type="PANTHER" id="PTHR30477:SF8">
    <property type="entry name" value="METAL TRANSPORT SYSTEM MEMBRANE PROTEIN CT_070-RELATED"/>
    <property type="match status" value="1"/>
</dbReference>
<protein>
    <submittedName>
        <fullName evidence="12">Manganese transport system membrane protein MntB</fullName>
    </submittedName>
</protein>
<feature type="transmembrane region" description="Helical" evidence="10">
    <location>
        <begin position="94"/>
        <end position="113"/>
    </location>
</feature>
<dbReference type="GO" id="GO:0055085">
    <property type="term" value="P:transmembrane transport"/>
    <property type="evidence" value="ECO:0007669"/>
    <property type="project" value="InterPro"/>
</dbReference>
<evidence type="ECO:0000256" key="5">
    <source>
        <dbReference type="ARBA" id="ARBA00022692"/>
    </source>
</evidence>
<dbReference type="Gene3D" id="1.10.10.10">
    <property type="entry name" value="Winged helix-like DNA-binding domain superfamily/Winged helix DNA-binding domain"/>
    <property type="match status" value="1"/>
</dbReference>
<feature type="transmembrane region" description="Helical" evidence="10">
    <location>
        <begin position="143"/>
        <end position="165"/>
    </location>
</feature>
<dbReference type="PANTHER" id="PTHR30477">
    <property type="entry name" value="ABC-TRANSPORTER METAL-BINDING PROTEIN"/>
    <property type="match status" value="1"/>
</dbReference>
<dbReference type="GO" id="GO:0046914">
    <property type="term" value="F:transition metal ion binding"/>
    <property type="evidence" value="ECO:0007669"/>
    <property type="project" value="InterPro"/>
</dbReference>
<evidence type="ECO:0000256" key="7">
    <source>
        <dbReference type="ARBA" id="ARBA00023136"/>
    </source>
</evidence>
<dbReference type="Pfam" id="PF02742">
    <property type="entry name" value="Fe_dep_repr_C"/>
    <property type="match status" value="1"/>
</dbReference>
<keyword evidence="13" id="KW-1185">Reference proteome</keyword>
<evidence type="ECO:0000259" key="11">
    <source>
        <dbReference type="Pfam" id="PF02742"/>
    </source>
</evidence>
<gene>
    <name evidence="12" type="primary">mntB_2</name>
    <name evidence="12" type="ORF">CA85_18270</name>
</gene>
<evidence type="ECO:0000256" key="10">
    <source>
        <dbReference type="SAM" id="Phobius"/>
    </source>
</evidence>
<dbReference type="RefSeq" id="WP_146390890.1">
    <property type="nucleotide sequence ID" value="NZ_SJPK01000003.1"/>
</dbReference>
<comment type="caution">
    <text evidence="12">The sequence shown here is derived from an EMBL/GenBank/DDBJ whole genome shotgun (WGS) entry which is preliminary data.</text>
</comment>
<feature type="transmembrane region" description="Helical" evidence="10">
    <location>
        <begin position="234"/>
        <end position="261"/>
    </location>
</feature>
<name>A0A5C5YEE5_9BACT</name>
<dbReference type="GO" id="GO:0046983">
    <property type="term" value="F:protein dimerization activity"/>
    <property type="evidence" value="ECO:0007669"/>
    <property type="project" value="InterPro"/>
</dbReference>
<dbReference type="Gene3D" id="1.10.3470.10">
    <property type="entry name" value="ABC transporter involved in vitamin B12 uptake, BtuC"/>
    <property type="match status" value="1"/>
</dbReference>
<evidence type="ECO:0000313" key="12">
    <source>
        <dbReference type="EMBL" id="TWT73358.1"/>
    </source>
</evidence>
<keyword evidence="7 10" id="KW-0472">Membrane</keyword>
<dbReference type="InterPro" id="IPR022689">
    <property type="entry name" value="Iron_dep_repressor"/>
</dbReference>
<dbReference type="InterPro" id="IPR001626">
    <property type="entry name" value="ABC_TroCD"/>
</dbReference>
<evidence type="ECO:0000256" key="1">
    <source>
        <dbReference type="ARBA" id="ARBA00004651"/>
    </source>
</evidence>
<feature type="domain" description="Iron dependent repressor metal binding and dimerisation" evidence="11">
    <location>
        <begin position="371"/>
        <end position="439"/>
    </location>
</feature>
<keyword evidence="5 8" id="KW-0812">Transmembrane</keyword>
<comment type="similarity">
    <text evidence="2 8">Belongs to the ABC-3 integral membrane protein family.</text>
</comment>
<accession>A0A5C5YEE5</accession>
<feature type="transmembrane region" description="Helical" evidence="10">
    <location>
        <begin position="37"/>
        <end position="56"/>
    </location>
</feature>
<feature type="transmembrane region" description="Helical" evidence="10">
    <location>
        <begin position="62"/>
        <end position="82"/>
    </location>
</feature>
<feature type="region of interest" description="Disordered" evidence="9">
    <location>
        <begin position="422"/>
        <end position="446"/>
    </location>
</feature>
<dbReference type="SMART" id="SM00529">
    <property type="entry name" value="HTH_DTXR"/>
    <property type="match status" value="1"/>
</dbReference>
<evidence type="ECO:0000256" key="6">
    <source>
        <dbReference type="ARBA" id="ARBA00022989"/>
    </source>
</evidence>
<feature type="transmembrane region" description="Helical" evidence="10">
    <location>
        <begin position="210"/>
        <end position="227"/>
    </location>
</feature>
<dbReference type="InterPro" id="IPR037294">
    <property type="entry name" value="ABC_BtuC-like"/>
</dbReference>
<evidence type="ECO:0000313" key="13">
    <source>
        <dbReference type="Proteomes" id="UP000318053"/>
    </source>
</evidence>
<evidence type="ECO:0000256" key="3">
    <source>
        <dbReference type="ARBA" id="ARBA00022448"/>
    </source>
</evidence>
<keyword evidence="6 10" id="KW-1133">Transmembrane helix</keyword>
<feature type="transmembrane region" description="Helical" evidence="10">
    <location>
        <begin position="186"/>
        <end position="204"/>
    </location>
</feature>
<dbReference type="GO" id="GO:0010043">
    <property type="term" value="P:response to zinc ion"/>
    <property type="evidence" value="ECO:0007669"/>
    <property type="project" value="TreeGrafter"/>
</dbReference>
<evidence type="ECO:0000256" key="9">
    <source>
        <dbReference type="SAM" id="MobiDB-lite"/>
    </source>
</evidence>
<dbReference type="EMBL" id="SJPK01000003">
    <property type="protein sequence ID" value="TWT73358.1"/>
    <property type="molecule type" value="Genomic_DNA"/>
</dbReference>
<evidence type="ECO:0000256" key="2">
    <source>
        <dbReference type="ARBA" id="ARBA00008034"/>
    </source>
</evidence>
<proteinExistence type="inferred from homology"/>
<dbReference type="SUPFAM" id="SSF81345">
    <property type="entry name" value="ABC transporter involved in vitamin B12 uptake, BtuC"/>
    <property type="match status" value="1"/>
</dbReference>
<dbReference type="InterPro" id="IPR036388">
    <property type="entry name" value="WH-like_DNA-bd_sf"/>
</dbReference>
<sequence length="446" mass="48551">MIWNWQLDGWIVAAGILCAVASALLGNFLVLRRLSMLGDAISHAILPGLAVAFLISNSRSSLPMFVGAVIVGVLTALFTEWIRGVGKVDEGASMGVVFTSLFALGLIMIVQAADRVDLDAGCVLYGAIELTPLDTIKLLGFDIPRAVVVLGSVTVLNLMFVVLFFKELKLTSFDPSLATSMGVSSTWMHYALMVLVAVTAVASFESVGNILVVAMFIVPPATAYLLTDRLGIMILISTGVAALSAVSGHVAAVVVPTWFGYQSTTTAGMMAVMVGALFGVAMLFAPRQGVVIKWLRNRALSLRILCDDIVATLYRRSEHVAADQVRMDDVSMNVEELTETLYASSRQLRSALARLRRRGELEQVDGQYELTDRGIEHGRELVRSHRLWEQYLVSEASLHPTKIHDKAEKLEHFTDRSLRDQLSDATDSPVLDPHGQSIPPERRGDV</sequence>
<feature type="transmembrane region" description="Helical" evidence="10">
    <location>
        <begin position="12"/>
        <end position="30"/>
    </location>
</feature>
<keyword evidence="4" id="KW-1003">Cell membrane</keyword>
<dbReference type="CDD" id="cd06550">
    <property type="entry name" value="TM_ABC_iron-siderophores_like"/>
    <property type="match status" value="1"/>
</dbReference>
<dbReference type="Pfam" id="PF00950">
    <property type="entry name" value="ABC-3"/>
    <property type="match status" value="1"/>
</dbReference>
<dbReference type="GO" id="GO:0003700">
    <property type="term" value="F:DNA-binding transcription factor activity"/>
    <property type="evidence" value="ECO:0007669"/>
    <property type="project" value="InterPro"/>
</dbReference>
<dbReference type="GO" id="GO:0043190">
    <property type="term" value="C:ATP-binding cassette (ABC) transporter complex"/>
    <property type="evidence" value="ECO:0007669"/>
    <property type="project" value="InterPro"/>
</dbReference>